<keyword evidence="2" id="KW-1185">Reference proteome</keyword>
<protein>
    <submittedName>
        <fullName evidence="1">Uncharacterized protein</fullName>
    </submittedName>
</protein>
<accession>A0A6C2YP89</accession>
<reference evidence="1" key="1">
    <citation type="submission" date="2019-04" db="EMBL/GenBank/DDBJ databases">
        <authorList>
            <consortium name="Science for Life Laboratories"/>
        </authorList>
    </citation>
    <scope>NUCLEOTIDE SEQUENCE</scope>
    <source>
        <strain evidence="1">MBLW1</strain>
    </source>
</reference>
<dbReference type="EMBL" id="LR593887">
    <property type="protein sequence ID" value="VTS03648.1"/>
    <property type="molecule type" value="Genomic_DNA"/>
</dbReference>
<organism evidence="1">
    <name type="scientific">Tuwongella immobilis</name>
    <dbReference type="NCBI Taxonomy" id="692036"/>
    <lineage>
        <taxon>Bacteria</taxon>
        <taxon>Pseudomonadati</taxon>
        <taxon>Planctomycetota</taxon>
        <taxon>Planctomycetia</taxon>
        <taxon>Gemmatales</taxon>
        <taxon>Gemmataceae</taxon>
        <taxon>Tuwongella</taxon>
    </lineage>
</organism>
<dbReference type="Proteomes" id="UP000464378">
    <property type="component" value="Chromosome"/>
</dbReference>
<dbReference type="InParanoid" id="A0A6C2YP89"/>
<gene>
    <name evidence="1" type="ORF">GMBLW1_07730</name>
</gene>
<dbReference type="EMBL" id="LR586016">
    <property type="protein sequence ID" value="VIP03187.1"/>
    <property type="molecule type" value="Genomic_DNA"/>
</dbReference>
<dbReference type="AlphaFoldDB" id="A0A6C2YP89"/>
<evidence type="ECO:0000313" key="1">
    <source>
        <dbReference type="EMBL" id="VIP03187.1"/>
    </source>
</evidence>
<dbReference type="KEGG" id="tim:GMBLW1_07730"/>
<evidence type="ECO:0000313" key="2">
    <source>
        <dbReference type="Proteomes" id="UP000464378"/>
    </source>
</evidence>
<name>A0A6C2YP89_9BACT</name>
<proteinExistence type="predicted"/>
<sequence length="37" mass="4376">MNFVVSNPDYCGIMLLQNSPSRIRTYDQPINSRLLYR</sequence>